<dbReference type="GO" id="GO:0006000">
    <property type="term" value="P:fructose metabolic process"/>
    <property type="evidence" value="ECO:0007669"/>
    <property type="project" value="InterPro"/>
</dbReference>
<evidence type="ECO:0000256" key="1">
    <source>
        <dbReference type="ARBA" id="ARBA00010688"/>
    </source>
</evidence>
<dbReference type="SUPFAM" id="SSF53613">
    <property type="entry name" value="Ribokinase-like"/>
    <property type="match status" value="1"/>
</dbReference>
<dbReference type="GO" id="GO:0005524">
    <property type="term" value="F:ATP binding"/>
    <property type="evidence" value="ECO:0007669"/>
    <property type="project" value="UniProtKB-KW"/>
</dbReference>
<gene>
    <name evidence="14" type="ORF">OTU49_000523</name>
</gene>
<keyword evidence="6" id="KW-0067">ATP-binding</keyword>
<keyword evidence="5" id="KW-0418">Kinase</keyword>
<keyword evidence="7" id="KW-0119">Carbohydrate metabolism</keyword>
<evidence type="ECO:0000259" key="13">
    <source>
        <dbReference type="Pfam" id="PF00294"/>
    </source>
</evidence>
<evidence type="ECO:0000256" key="7">
    <source>
        <dbReference type="ARBA" id="ARBA00023277"/>
    </source>
</evidence>
<evidence type="ECO:0000256" key="5">
    <source>
        <dbReference type="ARBA" id="ARBA00022777"/>
    </source>
</evidence>
<dbReference type="InterPro" id="IPR011611">
    <property type="entry name" value="PfkB_dom"/>
</dbReference>
<reference evidence="14 15" key="1">
    <citation type="journal article" date="2024" name="BMC Genomics">
        <title>Genome assembly of redclaw crayfish (Cherax quadricarinatus) provides insights into its immune adaptation and hypoxia tolerance.</title>
        <authorList>
            <person name="Liu Z."/>
            <person name="Zheng J."/>
            <person name="Li H."/>
            <person name="Fang K."/>
            <person name="Wang S."/>
            <person name="He J."/>
            <person name="Zhou D."/>
            <person name="Weng S."/>
            <person name="Chi M."/>
            <person name="Gu Z."/>
            <person name="He J."/>
            <person name="Li F."/>
            <person name="Wang M."/>
        </authorList>
    </citation>
    <scope>NUCLEOTIDE SEQUENCE [LARGE SCALE GENOMIC DNA]</scope>
    <source>
        <strain evidence="14">ZL_2023a</strain>
    </source>
</reference>
<dbReference type="EMBL" id="JARKIK010000020">
    <property type="protein sequence ID" value="KAK8745233.1"/>
    <property type="molecule type" value="Genomic_DNA"/>
</dbReference>
<evidence type="ECO:0000313" key="15">
    <source>
        <dbReference type="Proteomes" id="UP001445076"/>
    </source>
</evidence>
<dbReference type="FunFam" id="3.40.1190.20:FF:000018">
    <property type="entry name" value="Ketohexokinase"/>
    <property type="match status" value="1"/>
</dbReference>
<dbReference type="InterPro" id="IPR029056">
    <property type="entry name" value="Ribokinase-like"/>
</dbReference>
<proteinExistence type="inferred from homology"/>
<accession>A0AAW0XZC8</accession>
<evidence type="ECO:0000256" key="12">
    <source>
        <dbReference type="ARBA" id="ARBA00079845"/>
    </source>
</evidence>
<sequence>MSSKLNILCVGACCFDIVSQVLKYPLEDTDQRCLDQHWQRGGNASNSCTVLGLLGAKPTFFGTIADSHEKRFLLEDFAKFDVNTDYAVIHEGCDSPASCIILSAATGSRTIVHSNKNLPELSVEDFNKIDLSAFQWVHFEGRNVTNITKMIEHIREYNKSHQDGSSITISVEIENAKHELESLIPLPDVLFVSKDYAMFKGYTNKEETVEKIQAQTIPGCLVICPWGEDGASASSSDGQLVHSSAFPPSQVVDTLGAGDTFIAATIFSLASGCTLKDSITFGCRIAGLKVGVIGWEPLRKMAKDGAFSLISENSSEKKAVVIRAT</sequence>
<evidence type="ECO:0000256" key="10">
    <source>
        <dbReference type="ARBA" id="ARBA00066426"/>
    </source>
</evidence>
<name>A0AAW0XZC8_CHEQU</name>
<evidence type="ECO:0000256" key="8">
    <source>
        <dbReference type="ARBA" id="ARBA00037915"/>
    </source>
</evidence>
<evidence type="ECO:0000256" key="4">
    <source>
        <dbReference type="ARBA" id="ARBA00022741"/>
    </source>
</evidence>
<evidence type="ECO:0000256" key="9">
    <source>
        <dbReference type="ARBA" id="ARBA00057271"/>
    </source>
</evidence>
<dbReference type="Pfam" id="PF00294">
    <property type="entry name" value="PfkB"/>
    <property type="match status" value="1"/>
</dbReference>
<dbReference type="EC" id="2.7.1.3" evidence="10"/>
<dbReference type="AlphaFoldDB" id="A0AAW0XZC8"/>
<dbReference type="CDD" id="cd01939">
    <property type="entry name" value="Ketohexokinase"/>
    <property type="match status" value="1"/>
</dbReference>
<dbReference type="InterPro" id="IPR052562">
    <property type="entry name" value="Ketohexokinase-related"/>
</dbReference>
<dbReference type="PANTHER" id="PTHR42774:SF3">
    <property type="entry name" value="KETOHEXOKINASE"/>
    <property type="match status" value="1"/>
</dbReference>
<comment type="function">
    <text evidence="9">Catalyzes the phosphorylation of the ketose sugar fructose to fructose-1-phosphate.</text>
</comment>
<organism evidence="14 15">
    <name type="scientific">Cherax quadricarinatus</name>
    <name type="common">Australian red claw crayfish</name>
    <dbReference type="NCBI Taxonomy" id="27406"/>
    <lineage>
        <taxon>Eukaryota</taxon>
        <taxon>Metazoa</taxon>
        <taxon>Ecdysozoa</taxon>
        <taxon>Arthropoda</taxon>
        <taxon>Crustacea</taxon>
        <taxon>Multicrustacea</taxon>
        <taxon>Malacostraca</taxon>
        <taxon>Eumalacostraca</taxon>
        <taxon>Eucarida</taxon>
        <taxon>Decapoda</taxon>
        <taxon>Pleocyemata</taxon>
        <taxon>Astacidea</taxon>
        <taxon>Parastacoidea</taxon>
        <taxon>Parastacidae</taxon>
        <taxon>Cherax</taxon>
    </lineage>
</organism>
<comment type="subunit">
    <text evidence="2">Homodimer.</text>
</comment>
<dbReference type="PANTHER" id="PTHR42774">
    <property type="entry name" value="PHOSPHOTRANSFERASE SYSTEM TRANSPORT PROTEIN"/>
    <property type="match status" value="1"/>
</dbReference>
<feature type="domain" description="Carbohydrate kinase PfkB" evidence="13">
    <location>
        <begin position="6"/>
        <end position="294"/>
    </location>
</feature>
<comment type="caution">
    <text evidence="14">The sequence shown here is derived from an EMBL/GenBank/DDBJ whole genome shotgun (WGS) entry which is preliminary data.</text>
</comment>
<evidence type="ECO:0000256" key="2">
    <source>
        <dbReference type="ARBA" id="ARBA00011738"/>
    </source>
</evidence>
<comment type="similarity">
    <text evidence="1">Belongs to the carbohydrate kinase PfkB family.</text>
</comment>
<protein>
    <recommendedName>
        <fullName evidence="11">Ketohexokinase</fullName>
        <ecNumber evidence="10">2.7.1.3</ecNumber>
    </recommendedName>
    <alternativeName>
        <fullName evidence="12">Hepatic fructokinase</fullName>
    </alternativeName>
</protein>
<evidence type="ECO:0000256" key="11">
    <source>
        <dbReference type="ARBA" id="ARBA00070614"/>
    </source>
</evidence>
<evidence type="ECO:0000256" key="6">
    <source>
        <dbReference type="ARBA" id="ARBA00022840"/>
    </source>
</evidence>
<keyword evidence="15" id="KW-1185">Reference proteome</keyword>
<keyword evidence="4" id="KW-0547">Nucleotide-binding</keyword>
<dbReference type="InterPro" id="IPR034093">
    <property type="entry name" value="KHK"/>
</dbReference>
<evidence type="ECO:0000256" key="3">
    <source>
        <dbReference type="ARBA" id="ARBA00022679"/>
    </source>
</evidence>
<comment type="pathway">
    <text evidence="8">Carbohydrate metabolism; fructose metabolism.</text>
</comment>
<dbReference type="GO" id="GO:0004454">
    <property type="term" value="F:ketohexokinase activity"/>
    <property type="evidence" value="ECO:0007669"/>
    <property type="project" value="UniProtKB-EC"/>
</dbReference>
<dbReference type="Proteomes" id="UP001445076">
    <property type="component" value="Unassembled WGS sequence"/>
</dbReference>
<dbReference type="Gene3D" id="3.40.1190.20">
    <property type="match status" value="1"/>
</dbReference>
<keyword evidence="3" id="KW-0808">Transferase</keyword>
<evidence type="ECO:0000313" key="14">
    <source>
        <dbReference type="EMBL" id="KAK8745233.1"/>
    </source>
</evidence>